<dbReference type="PROSITE" id="PS51318">
    <property type="entry name" value="TAT"/>
    <property type="match status" value="1"/>
</dbReference>
<dbReference type="STRING" id="595536.GCA_000178815_01033"/>
<dbReference type="GO" id="GO:0016491">
    <property type="term" value="F:oxidoreductase activity"/>
    <property type="evidence" value="ECO:0007669"/>
    <property type="project" value="InterPro"/>
</dbReference>
<dbReference type="InterPro" id="IPR008972">
    <property type="entry name" value="Cupredoxin"/>
</dbReference>
<dbReference type="PANTHER" id="PTHR11709:SF2">
    <property type="entry name" value="MULTICOPPER OXIDASE LPR1"/>
    <property type="match status" value="1"/>
</dbReference>
<dbReference type="InterPro" id="IPR011706">
    <property type="entry name" value="Cu-oxidase_C"/>
</dbReference>
<dbReference type="AlphaFoldDB" id="A0A2D2D4W1"/>
<dbReference type="GO" id="GO:0005507">
    <property type="term" value="F:copper ion binding"/>
    <property type="evidence" value="ECO:0007669"/>
    <property type="project" value="InterPro"/>
</dbReference>
<dbReference type="Proteomes" id="UP000230709">
    <property type="component" value="Chromosome"/>
</dbReference>
<dbReference type="Gene3D" id="2.60.40.420">
    <property type="entry name" value="Cupredoxins - blue copper proteins"/>
    <property type="match status" value="3"/>
</dbReference>
<protein>
    <submittedName>
        <fullName evidence="3">Copper oxidase</fullName>
    </submittedName>
</protein>
<keyword evidence="4" id="KW-1185">Reference proteome</keyword>
<gene>
    <name evidence="3" type="ORF">CQW49_20825</name>
</gene>
<reference evidence="4" key="1">
    <citation type="submission" date="2017-10" db="EMBL/GenBank/DDBJ databases">
        <title>Completed PacBio SMRT sequence of Methylosinus trichosporium OB3b reveals presence of a third large plasmid.</title>
        <authorList>
            <person name="Charles T.C."/>
            <person name="Lynch M.D.J."/>
            <person name="Heil J.R."/>
            <person name="Cheng J."/>
        </authorList>
    </citation>
    <scope>NUCLEOTIDE SEQUENCE [LARGE SCALE GENOMIC DNA]</scope>
    <source>
        <strain evidence="4">OB3b</strain>
    </source>
</reference>
<sequence length="449" mass="48467">MPIACSRRSFLGGVAATLVALEARAQAPGVRTLEARAGLLRLLPEPAAPTDVWGFDGWSPGPLLRLRQGDELAVRLFNRLEKPLSLHWQGMRGDNAMDGVAPLVQSAVPPGGEFLYRRKAADAGLFCYRPSVFGSTPELMARGLKGLLVVDEPEPPEADVDLVMALDDWRLDKDGKVEGDFDAHAAAAGQGRIGPIVAVDGKPAPSIREFSPGARVRLRLANLANARIMFIAFDNAQPFVVAVDSQPCDAFEPVRRTIPAAPGARFELMFDLPREEGARCRLILRSLAEPDRELVAFVSKGPAAPARGPIVAARQNPLLPPAIRLETAKKLDLVLEPPKAPGGRWSINGAPSKAYEGPALLKVKRGTPITFGFVNRADSAVVMHVHGHAARLLHDLDDGWEPYWRNGVVVPPGKTKHIAFIADSPGKWAVHDDILEHEAAGLAGWFEVE</sequence>
<name>A0A2D2D4W1_METT3</name>
<dbReference type="InterPro" id="IPR011707">
    <property type="entry name" value="Cu-oxidase-like_N"/>
</dbReference>
<dbReference type="PANTHER" id="PTHR11709">
    <property type="entry name" value="MULTI-COPPER OXIDASE"/>
    <property type="match status" value="1"/>
</dbReference>
<dbReference type="Pfam" id="PF07732">
    <property type="entry name" value="Cu-oxidase_3"/>
    <property type="match status" value="1"/>
</dbReference>
<proteinExistence type="predicted"/>
<evidence type="ECO:0000259" key="1">
    <source>
        <dbReference type="Pfam" id="PF07731"/>
    </source>
</evidence>
<evidence type="ECO:0000259" key="2">
    <source>
        <dbReference type="Pfam" id="PF07732"/>
    </source>
</evidence>
<evidence type="ECO:0000313" key="4">
    <source>
        <dbReference type="Proteomes" id="UP000230709"/>
    </source>
</evidence>
<dbReference type="Pfam" id="PF07731">
    <property type="entry name" value="Cu-oxidase_2"/>
    <property type="match status" value="1"/>
</dbReference>
<dbReference type="RefSeq" id="WP_003611420.1">
    <property type="nucleotide sequence ID" value="NZ_ADVE02000001.1"/>
</dbReference>
<dbReference type="InterPro" id="IPR045087">
    <property type="entry name" value="Cu-oxidase_fam"/>
</dbReference>
<organism evidence="3 4">
    <name type="scientific">Methylosinus trichosporium (strain ATCC 35070 / NCIMB 11131 / UNIQEM 75 / OB3b)</name>
    <dbReference type="NCBI Taxonomy" id="595536"/>
    <lineage>
        <taxon>Bacteria</taxon>
        <taxon>Pseudomonadati</taxon>
        <taxon>Pseudomonadota</taxon>
        <taxon>Alphaproteobacteria</taxon>
        <taxon>Hyphomicrobiales</taxon>
        <taxon>Methylocystaceae</taxon>
        <taxon>Methylosinus</taxon>
    </lineage>
</organism>
<accession>A0A2D2D4W1</accession>
<feature type="domain" description="Plastocyanin-like" evidence="1">
    <location>
        <begin position="353"/>
        <end position="449"/>
    </location>
</feature>
<dbReference type="KEGG" id="mtw:CQW49_20825"/>
<evidence type="ECO:0000313" key="3">
    <source>
        <dbReference type="EMBL" id="ATQ70057.1"/>
    </source>
</evidence>
<dbReference type="GO" id="GO:0030288">
    <property type="term" value="C:outer membrane-bounded periplasmic space"/>
    <property type="evidence" value="ECO:0007669"/>
    <property type="project" value="TreeGrafter"/>
</dbReference>
<dbReference type="SUPFAM" id="SSF49503">
    <property type="entry name" value="Cupredoxins"/>
    <property type="match status" value="3"/>
</dbReference>
<dbReference type="InterPro" id="IPR006311">
    <property type="entry name" value="TAT_signal"/>
</dbReference>
<feature type="domain" description="Plastocyanin-like" evidence="2">
    <location>
        <begin position="48"/>
        <end position="154"/>
    </location>
</feature>
<dbReference type="EMBL" id="CP023737">
    <property type="protein sequence ID" value="ATQ70057.1"/>
    <property type="molecule type" value="Genomic_DNA"/>
</dbReference>